<protein>
    <submittedName>
        <fullName evidence="2">Uncharacterized protein</fullName>
    </submittedName>
</protein>
<keyword evidence="3" id="KW-1185">Reference proteome</keyword>
<organism evidence="2 3">
    <name type="scientific">Actinomadura pelletieri DSM 43383</name>
    <dbReference type="NCBI Taxonomy" id="1120940"/>
    <lineage>
        <taxon>Bacteria</taxon>
        <taxon>Bacillati</taxon>
        <taxon>Actinomycetota</taxon>
        <taxon>Actinomycetes</taxon>
        <taxon>Streptosporangiales</taxon>
        <taxon>Thermomonosporaceae</taxon>
        <taxon>Actinomadura</taxon>
    </lineage>
</organism>
<comment type="caution">
    <text evidence="2">The sequence shown here is derived from an EMBL/GenBank/DDBJ whole genome shotgun (WGS) entry which is preliminary data.</text>
</comment>
<proteinExistence type="predicted"/>
<evidence type="ECO:0000256" key="1">
    <source>
        <dbReference type="SAM" id="MobiDB-lite"/>
    </source>
</evidence>
<feature type="region of interest" description="Disordered" evidence="1">
    <location>
        <begin position="238"/>
        <end position="257"/>
    </location>
</feature>
<dbReference type="EMBL" id="RBWU01000006">
    <property type="protein sequence ID" value="RKS71098.1"/>
    <property type="molecule type" value="Genomic_DNA"/>
</dbReference>
<sequence>MGGFTAGYSGEVPNRLDIAVVSPEDSPWRRVESRFLIDGEDVIKRVFDKGPGEDPDRLLIPPSPLIAANGPTTVRLAEAICSWGCCGCVEVRIHREDDAFVWSRWHNPDTGNVALGEFRFDAGQYTAELLRIHHDRAWEWRGRTVARFTRASLAAQPEVLRQWNCGLDSVGSLPDQRDDVQVLFTCPPRQAIHQYWQQHGQPLEHTQYRLRFPVTDEPAEEQADRIVTTLRTEDPRDIAEPCGGWLGHRSAGGRHSR</sequence>
<name>A0A495QGX4_9ACTN</name>
<dbReference type="Proteomes" id="UP000274601">
    <property type="component" value="Unassembled WGS sequence"/>
</dbReference>
<reference evidence="2 3" key="1">
    <citation type="submission" date="2018-10" db="EMBL/GenBank/DDBJ databases">
        <title>Genomic Encyclopedia of Archaeal and Bacterial Type Strains, Phase II (KMG-II): from individual species to whole genera.</title>
        <authorList>
            <person name="Goeker M."/>
        </authorList>
    </citation>
    <scope>NUCLEOTIDE SEQUENCE [LARGE SCALE GENOMIC DNA]</scope>
    <source>
        <strain evidence="2 3">DSM 43383</strain>
    </source>
</reference>
<evidence type="ECO:0000313" key="2">
    <source>
        <dbReference type="EMBL" id="RKS71098.1"/>
    </source>
</evidence>
<accession>A0A495QGX4</accession>
<gene>
    <name evidence="2" type="ORF">BZB76_5584</name>
</gene>
<dbReference type="AlphaFoldDB" id="A0A495QGX4"/>
<evidence type="ECO:0000313" key="3">
    <source>
        <dbReference type="Proteomes" id="UP000274601"/>
    </source>
</evidence>